<accession>A0A1K1PZ19</accession>
<feature type="transmembrane region" description="Helical" evidence="1">
    <location>
        <begin position="91"/>
        <end position="112"/>
    </location>
</feature>
<keyword evidence="1" id="KW-0472">Membrane</keyword>
<keyword evidence="3" id="KW-1185">Reference proteome</keyword>
<dbReference type="EMBL" id="FPJE01000010">
    <property type="protein sequence ID" value="SFW52737.1"/>
    <property type="molecule type" value="Genomic_DNA"/>
</dbReference>
<dbReference type="AlphaFoldDB" id="A0A1K1PZ19"/>
<dbReference type="Proteomes" id="UP000182248">
    <property type="component" value="Unassembled WGS sequence"/>
</dbReference>
<sequence>MFFIYEAYDLTLGEKIITSTLKDDPQPRQFTLRIYTPGVKFLWLPMGGGLVKMSHVYTRENEVIHPRKYSKELKEEVKAFKKTLPIPYLKIWKGYLIIAALIAVLFVGSSIYRNVEQKDQADKTAKLYNELHHIAPGQLYGAVFFTDANRQQVNGLPEGWIKVEKIEGDTLFIRRSRKVQPLTPVFDIANIAAIKPASEADWETEIEKIDYRLMQKAMEQENSRGIDLQYTGSDKEKYRGAVLTIKGVE</sequence>
<evidence type="ECO:0000313" key="3">
    <source>
        <dbReference type="Proteomes" id="UP000182248"/>
    </source>
</evidence>
<keyword evidence="1" id="KW-0812">Transmembrane</keyword>
<keyword evidence="1" id="KW-1133">Transmembrane helix</keyword>
<name>A0A1K1PZ19_9FLAO</name>
<dbReference type="OrthoDB" id="701123at2"/>
<reference evidence="2 3" key="1">
    <citation type="submission" date="2016-11" db="EMBL/GenBank/DDBJ databases">
        <authorList>
            <person name="Jaros S."/>
            <person name="Januszkiewicz K."/>
            <person name="Wedrychowicz H."/>
        </authorList>
    </citation>
    <scope>NUCLEOTIDE SEQUENCE [LARGE SCALE GENOMIC DNA]</scope>
    <source>
        <strain evidence="2 3">CGMCC 1.12145</strain>
    </source>
</reference>
<evidence type="ECO:0000313" key="2">
    <source>
        <dbReference type="EMBL" id="SFW52737.1"/>
    </source>
</evidence>
<organism evidence="2 3">
    <name type="scientific">Sinomicrobium oceani</name>
    <dbReference type="NCBI Taxonomy" id="1150368"/>
    <lineage>
        <taxon>Bacteria</taxon>
        <taxon>Pseudomonadati</taxon>
        <taxon>Bacteroidota</taxon>
        <taxon>Flavobacteriia</taxon>
        <taxon>Flavobacteriales</taxon>
        <taxon>Flavobacteriaceae</taxon>
        <taxon>Sinomicrobium</taxon>
    </lineage>
</organism>
<protein>
    <submittedName>
        <fullName evidence="2">Uncharacterized protein</fullName>
    </submittedName>
</protein>
<dbReference type="RefSeq" id="WP_072317364.1">
    <property type="nucleotide sequence ID" value="NZ_FPJE01000010.1"/>
</dbReference>
<proteinExistence type="predicted"/>
<evidence type="ECO:0000256" key="1">
    <source>
        <dbReference type="SAM" id="Phobius"/>
    </source>
</evidence>
<gene>
    <name evidence="2" type="ORF">SAMN02927921_02151</name>
</gene>